<evidence type="ECO:0000256" key="2">
    <source>
        <dbReference type="SAM" id="Phobius"/>
    </source>
</evidence>
<keyword evidence="2" id="KW-0812">Transmembrane</keyword>
<dbReference type="PANTHER" id="PTHR14136">
    <property type="entry name" value="BTB_POZ DOMAIN-CONTAINING PROTEIN KCTD9"/>
    <property type="match status" value="1"/>
</dbReference>
<dbReference type="AlphaFoldDB" id="A0A1Z4C466"/>
<evidence type="ECO:0000313" key="3">
    <source>
        <dbReference type="EMBL" id="ASF48309.1"/>
    </source>
</evidence>
<dbReference type="EMBL" id="CP022129">
    <property type="protein sequence ID" value="ASF48309.1"/>
    <property type="molecule type" value="Genomic_DNA"/>
</dbReference>
<keyword evidence="2" id="KW-0472">Membrane</keyword>
<dbReference type="PANTHER" id="PTHR14136:SF17">
    <property type="entry name" value="BTB_POZ DOMAIN-CONTAINING PROTEIN KCTD9"/>
    <property type="match status" value="1"/>
</dbReference>
<name>A0A1Z4C466_9GAMM</name>
<evidence type="ECO:0000313" key="4">
    <source>
        <dbReference type="Proteomes" id="UP000197019"/>
    </source>
</evidence>
<dbReference type="SUPFAM" id="SSF141571">
    <property type="entry name" value="Pentapeptide repeat-like"/>
    <property type="match status" value="1"/>
</dbReference>
<gene>
    <name evidence="3" type="ORF">CEK71_20810</name>
</gene>
<feature type="compositionally biased region" description="Basic residues" evidence="1">
    <location>
        <begin position="816"/>
        <end position="826"/>
    </location>
</feature>
<accession>A0A1Z4C466</accession>
<proteinExistence type="predicted"/>
<feature type="transmembrane region" description="Helical" evidence="2">
    <location>
        <begin position="164"/>
        <end position="184"/>
    </location>
</feature>
<evidence type="ECO:0000256" key="1">
    <source>
        <dbReference type="SAM" id="MobiDB-lite"/>
    </source>
</evidence>
<dbReference type="Gene3D" id="2.160.20.80">
    <property type="entry name" value="E3 ubiquitin-protein ligase SopA"/>
    <property type="match status" value="2"/>
</dbReference>
<feature type="transmembrane region" description="Helical" evidence="2">
    <location>
        <begin position="61"/>
        <end position="83"/>
    </location>
</feature>
<feature type="compositionally biased region" description="Basic residues" evidence="1">
    <location>
        <begin position="837"/>
        <end position="847"/>
    </location>
</feature>
<feature type="region of interest" description="Disordered" evidence="1">
    <location>
        <begin position="803"/>
        <end position="847"/>
    </location>
</feature>
<feature type="transmembrane region" description="Helical" evidence="2">
    <location>
        <begin position="20"/>
        <end position="41"/>
    </location>
</feature>
<organism evidence="3 4">
    <name type="scientific">Methylovulum psychrotolerans</name>
    <dbReference type="NCBI Taxonomy" id="1704499"/>
    <lineage>
        <taxon>Bacteria</taxon>
        <taxon>Pseudomonadati</taxon>
        <taxon>Pseudomonadota</taxon>
        <taxon>Gammaproteobacteria</taxon>
        <taxon>Methylococcales</taxon>
        <taxon>Methylococcaceae</taxon>
        <taxon>Methylovulum</taxon>
    </lineage>
</organism>
<dbReference type="RefSeq" id="WP_088621179.1">
    <property type="nucleotide sequence ID" value="NZ_CP022129.1"/>
</dbReference>
<dbReference type="Proteomes" id="UP000197019">
    <property type="component" value="Chromosome"/>
</dbReference>
<keyword evidence="4" id="KW-1185">Reference proteome</keyword>
<dbReference type="InterPro" id="IPR001646">
    <property type="entry name" value="5peptide_repeat"/>
</dbReference>
<sequence length="847" mass="95246">MPTPTASEMLDSVRTEAAELRSFTITFLSLLIYLSLIVVATDHEQILRVDPVTLPLLDVKIPIVGFYQFMPPFLFFMHLYLLVQHYLFSQLAFKFEEALRLDPMREDIRRRLGNLPFMHWLLGKNGIIIQLIMILISLISLVIWPLLMFWWMQARFLPYHDEGIVFWQQSWLSIDVLMLAYLWAKILDKNNSVLHWWRQLTGLGSGLRRLYTCEWRYTQLHWRRWRIAIASRPKWAWLGLWLQSGWQVMFNPQHQRRMQVGLETLWNGFIRWLMALLLLTALGFSWLVSITPDSGQEKRWLKALLWFDNHKISTGWLLTDINPGELGLFVPETAPRLLFKPTAWLHEKNTIEINDSNKRQLMEYDPTRVTYSNCNSDNNTQTDSAKKTQCYLVDSWLPRNMILREQLLTADTEVKPKLAATLAADQAQVAASELNKISPLDLKGRNFDYADFSESSLPRVDLRRASLKHANLNHVRLDQAQLNMAKLEGADLGRATLTGADLFEATLTDADLSNDATLTGADLGGATLTGADLSNATLTGADLGGATLTGADLGGATLTGADLGGATLTGADLSNATLTGANLVRATLTDADLSNATLTGADLFEATLTDADLSNATLTGADLRGATLTRAIILPYSYLPLADAHALNKLLEKYRQQLQQVPAYQTPDGKKTIEQKVRDLRERVGKAANFENIKLPDAPCLTDDPKLAGKIGCLIWDKTNQQDRDKILNFWITQVCQNDNGSKLMETIAVRAIEQKFPSKDYQWPGLATKLHRQDTKACPCPNLTTLSEYLQNKLNAAALEQTNKRPKTTATLRPCKPHGSCRAKPRAGPTKPPPSTHHHPKAYPAY</sequence>
<dbReference type="Pfam" id="PF00805">
    <property type="entry name" value="Pentapeptide"/>
    <property type="match status" value="3"/>
</dbReference>
<protein>
    <recommendedName>
        <fullName evidence="5">Pentapeptide repeat-containing protein</fullName>
    </recommendedName>
</protein>
<feature type="transmembrane region" description="Helical" evidence="2">
    <location>
        <begin position="127"/>
        <end position="152"/>
    </location>
</feature>
<evidence type="ECO:0008006" key="5">
    <source>
        <dbReference type="Google" id="ProtNLM"/>
    </source>
</evidence>
<dbReference type="InterPro" id="IPR051082">
    <property type="entry name" value="Pentapeptide-BTB/POZ_domain"/>
</dbReference>
<feature type="transmembrane region" description="Helical" evidence="2">
    <location>
        <begin position="265"/>
        <end position="288"/>
    </location>
</feature>
<dbReference type="OrthoDB" id="5556778at2"/>
<dbReference type="KEGG" id="mpsy:CEK71_20810"/>
<reference evidence="3 4" key="1">
    <citation type="submission" date="2017-06" db="EMBL/GenBank/DDBJ databases">
        <title>Genome Sequencing of the methanotroph Methylovulum psychrotolerants str. HV10-M2 isolated from a high-altitude environment.</title>
        <authorList>
            <person name="Mateos-Rivera A."/>
        </authorList>
    </citation>
    <scope>NUCLEOTIDE SEQUENCE [LARGE SCALE GENOMIC DNA]</scope>
    <source>
        <strain evidence="3 4">HV10_M2</strain>
    </source>
</reference>
<keyword evidence="2" id="KW-1133">Transmembrane helix</keyword>